<evidence type="ECO:0000256" key="3">
    <source>
        <dbReference type="ARBA" id="ARBA00022723"/>
    </source>
</evidence>
<gene>
    <name evidence="9" type="ORF">JIN81_14650</name>
</gene>
<evidence type="ECO:0000313" key="10">
    <source>
        <dbReference type="Proteomes" id="UP000658278"/>
    </source>
</evidence>
<accession>A0A934VGP4</accession>
<protein>
    <submittedName>
        <fullName evidence="9">Sulfatase</fullName>
    </submittedName>
</protein>
<keyword evidence="4 7" id="KW-0732">Signal</keyword>
<evidence type="ECO:0000256" key="7">
    <source>
        <dbReference type="SAM" id="SignalP"/>
    </source>
</evidence>
<dbReference type="InterPro" id="IPR000917">
    <property type="entry name" value="Sulfatase_N"/>
</dbReference>
<dbReference type="CDD" id="cd16144">
    <property type="entry name" value="ARS_like"/>
    <property type="match status" value="1"/>
</dbReference>
<dbReference type="GO" id="GO:0004065">
    <property type="term" value="F:arylsulfatase activity"/>
    <property type="evidence" value="ECO:0007669"/>
    <property type="project" value="TreeGrafter"/>
</dbReference>
<feature type="signal peptide" evidence="7">
    <location>
        <begin position="1"/>
        <end position="20"/>
    </location>
</feature>
<feature type="chain" id="PRO_5038071179" evidence="7">
    <location>
        <begin position="21"/>
        <end position="523"/>
    </location>
</feature>
<sequence length="523" mass="56960">MRLTPLFPALAALLIPVSHAATDAPNIIIYMVDDLGWNHVQAGKGTMGTTPKRYQTPEIARLAADGLSFTHAYSQPNCAPTRAAMLSGQYPARIHNKVYVVGSLNRGGKNGKFKGPEQGEDVDAEAITVAEALKENGYATAHIGKYHVGGHEGGEATLPEKAGFDINIGGGKQGHQGSCFASKPKNGNKWGFKNVGYGAFDKYAAPYTDEYLKKHGFPAELKGTPKHVSDAVGDALEETVATLAKGDKPFYIQFHTYAVHGPVKARPDLFKKAEARVPTGHKAAGRMAHYLGFIDSLDLNLARMRKMLEDPNGDGDTSDSITKNTLILFTSDNGGTHADNLPLKGNKGMLTEGGIRVPLIACWPGTIPAGTVTDNKVHSVDYYPTYLELAGNKWTPPADTHPLDGTSFADLLKKPTLEDDRDAIFFLFPGYLDTRATPSVVAIDDIAGKRYKLYYYYEGNRWELYCLSDDQEEAKNLIKEEAEKAKTLSVKMLNWLNQEHPTWKPSFPLIRETGKSAGPPPGL</sequence>
<proteinExistence type="inferred from homology"/>
<dbReference type="AlphaFoldDB" id="A0A934VGP4"/>
<keyword evidence="3" id="KW-0479">Metal-binding</keyword>
<evidence type="ECO:0000256" key="1">
    <source>
        <dbReference type="ARBA" id="ARBA00001913"/>
    </source>
</evidence>
<feature type="domain" description="Sulfatase N-terminal" evidence="8">
    <location>
        <begin position="25"/>
        <end position="391"/>
    </location>
</feature>
<comment type="similarity">
    <text evidence="2">Belongs to the sulfatase family.</text>
</comment>
<evidence type="ECO:0000256" key="4">
    <source>
        <dbReference type="ARBA" id="ARBA00022729"/>
    </source>
</evidence>
<evidence type="ECO:0000256" key="5">
    <source>
        <dbReference type="ARBA" id="ARBA00022801"/>
    </source>
</evidence>
<dbReference type="InterPro" id="IPR050738">
    <property type="entry name" value="Sulfatase"/>
</dbReference>
<dbReference type="RefSeq" id="WP_200281360.1">
    <property type="nucleotide sequence ID" value="NZ_JAENII010000012.1"/>
</dbReference>
<evidence type="ECO:0000256" key="6">
    <source>
        <dbReference type="ARBA" id="ARBA00022837"/>
    </source>
</evidence>
<dbReference type="Proteomes" id="UP000658278">
    <property type="component" value="Unassembled WGS sequence"/>
</dbReference>
<keyword evidence="10" id="KW-1185">Reference proteome</keyword>
<dbReference type="Pfam" id="PF00884">
    <property type="entry name" value="Sulfatase"/>
    <property type="match status" value="1"/>
</dbReference>
<comment type="cofactor">
    <cofactor evidence="1">
        <name>Ca(2+)</name>
        <dbReference type="ChEBI" id="CHEBI:29108"/>
    </cofactor>
</comment>
<dbReference type="SUPFAM" id="SSF53649">
    <property type="entry name" value="Alkaline phosphatase-like"/>
    <property type="match status" value="1"/>
</dbReference>
<keyword evidence="6" id="KW-0106">Calcium</keyword>
<dbReference type="InterPro" id="IPR024607">
    <property type="entry name" value="Sulfatase_CS"/>
</dbReference>
<dbReference type="PROSITE" id="PS00149">
    <property type="entry name" value="SULFATASE_2"/>
    <property type="match status" value="1"/>
</dbReference>
<comment type="caution">
    <text evidence="9">The sequence shown here is derived from an EMBL/GenBank/DDBJ whole genome shotgun (WGS) entry which is preliminary data.</text>
</comment>
<dbReference type="PANTHER" id="PTHR42693">
    <property type="entry name" value="ARYLSULFATASE FAMILY MEMBER"/>
    <property type="match status" value="1"/>
</dbReference>
<evidence type="ECO:0000259" key="8">
    <source>
        <dbReference type="Pfam" id="PF00884"/>
    </source>
</evidence>
<dbReference type="GO" id="GO:0046872">
    <property type="term" value="F:metal ion binding"/>
    <property type="evidence" value="ECO:0007669"/>
    <property type="project" value="UniProtKB-KW"/>
</dbReference>
<keyword evidence="5" id="KW-0378">Hydrolase</keyword>
<organism evidence="9 10">
    <name type="scientific">Haloferula rosea</name>
    <dbReference type="NCBI Taxonomy" id="490093"/>
    <lineage>
        <taxon>Bacteria</taxon>
        <taxon>Pseudomonadati</taxon>
        <taxon>Verrucomicrobiota</taxon>
        <taxon>Verrucomicrobiia</taxon>
        <taxon>Verrucomicrobiales</taxon>
        <taxon>Verrucomicrobiaceae</taxon>
        <taxon>Haloferula</taxon>
    </lineage>
</organism>
<dbReference type="PANTHER" id="PTHR42693:SF42">
    <property type="entry name" value="ARYLSULFATASE G"/>
    <property type="match status" value="1"/>
</dbReference>
<name>A0A934VGP4_9BACT</name>
<evidence type="ECO:0000256" key="2">
    <source>
        <dbReference type="ARBA" id="ARBA00008779"/>
    </source>
</evidence>
<dbReference type="EMBL" id="JAENII010000012">
    <property type="protein sequence ID" value="MBK1828271.1"/>
    <property type="molecule type" value="Genomic_DNA"/>
</dbReference>
<dbReference type="InterPro" id="IPR017850">
    <property type="entry name" value="Alkaline_phosphatase_core_sf"/>
</dbReference>
<evidence type="ECO:0000313" key="9">
    <source>
        <dbReference type="EMBL" id="MBK1828271.1"/>
    </source>
</evidence>
<reference evidence="9" key="1">
    <citation type="submission" date="2021-01" db="EMBL/GenBank/DDBJ databases">
        <title>Modified the classification status of verrucomicrobia.</title>
        <authorList>
            <person name="Feng X."/>
        </authorList>
    </citation>
    <scope>NUCLEOTIDE SEQUENCE</scope>
    <source>
        <strain evidence="9">KCTC 22201</strain>
    </source>
</reference>
<dbReference type="Gene3D" id="3.40.720.10">
    <property type="entry name" value="Alkaline Phosphatase, subunit A"/>
    <property type="match status" value="1"/>
</dbReference>